<feature type="transmembrane region" description="Helical" evidence="1">
    <location>
        <begin position="209"/>
        <end position="227"/>
    </location>
</feature>
<evidence type="ECO:0000256" key="1">
    <source>
        <dbReference type="SAM" id="Phobius"/>
    </source>
</evidence>
<dbReference type="AlphaFoldDB" id="A0A558C4P3"/>
<accession>A0A558C4P3</accession>
<dbReference type="OrthoDB" id="977366at2"/>
<feature type="transmembrane region" description="Helical" evidence="1">
    <location>
        <begin position="149"/>
        <end position="170"/>
    </location>
</feature>
<proteinExistence type="predicted"/>
<evidence type="ECO:0000313" key="3">
    <source>
        <dbReference type="Proteomes" id="UP000317624"/>
    </source>
</evidence>
<name>A0A558C4P3_9BACT</name>
<sequence length="262" mass="29727">MNLTTLLLKKNPLLRALALLSSIINLPLCILASPLETKKDSIATTQLSAAKVQVADSLFEQGQFGTVLPLYKAQIWQRRQVSARLLLRLAYAEHQQTHYAAEILYLNMALARQPRLSTWRQLANLAQRQRLVGYPTTWQQEIRVQIQRYYYPVLQGLLSVAVVIAVGLILRRSRTKRIIWITYGSYLLGTSAYLYWLRPIATSIVARPGVALMAGPSAGATWLSIAAPGDRLPMLGRQDIWLRVRWQERVAYVRADDTFVIE</sequence>
<evidence type="ECO:0008006" key="4">
    <source>
        <dbReference type="Google" id="ProtNLM"/>
    </source>
</evidence>
<keyword evidence="1" id="KW-0472">Membrane</keyword>
<dbReference type="Proteomes" id="UP000317624">
    <property type="component" value="Unassembled WGS sequence"/>
</dbReference>
<dbReference type="RefSeq" id="WP_144845556.1">
    <property type="nucleotide sequence ID" value="NZ_VMRJ01000001.1"/>
</dbReference>
<keyword evidence="1" id="KW-0812">Transmembrane</keyword>
<organism evidence="2 3">
    <name type="scientific">Hymenobacter setariae</name>
    <dbReference type="NCBI Taxonomy" id="2594794"/>
    <lineage>
        <taxon>Bacteria</taxon>
        <taxon>Pseudomonadati</taxon>
        <taxon>Bacteroidota</taxon>
        <taxon>Cytophagia</taxon>
        <taxon>Cytophagales</taxon>
        <taxon>Hymenobacteraceae</taxon>
        <taxon>Hymenobacter</taxon>
    </lineage>
</organism>
<comment type="caution">
    <text evidence="2">The sequence shown here is derived from an EMBL/GenBank/DDBJ whole genome shotgun (WGS) entry which is preliminary data.</text>
</comment>
<keyword evidence="3" id="KW-1185">Reference proteome</keyword>
<dbReference type="EMBL" id="VMRJ01000001">
    <property type="protein sequence ID" value="TVT43748.1"/>
    <property type="molecule type" value="Genomic_DNA"/>
</dbReference>
<gene>
    <name evidence="2" type="ORF">FNT36_06590</name>
</gene>
<protein>
    <recommendedName>
        <fullName evidence="4">SH3 domain-containing protein</fullName>
    </recommendedName>
</protein>
<feature type="transmembrane region" description="Helical" evidence="1">
    <location>
        <begin position="177"/>
        <end position="197"/>
    </location>
</feature>
<keyword evidence="1" id="KW-1133">Transmembrane helix</keyword>
<reference evidence="2 3" key="1">
    <citation type="submission" date="2019-07" db="EMBL/GenBank/DDBJ databases">
        <title>Hymenobacter sp. straun FUR1 Genome sequencing and assembly.</title>
        <authorList>
            <person name="Chhetri G."/>
        </authorList>
    </citation>
    <scope>NUCLEOTIDE SEQUENCE [LARGE SCALE GENOMIC DNA]</scope>
    <source>
        <strain evidence="2 3">Fur1</strain>
    </source>
</reference>
<evidence type="ECO:0000313" key="2">
    <source>
        <dbReference type="EMBL" id="TVT43748.1"/>
    </source>
</evidence>